<dbReference type="AlphaFoldDB" id="A0A554JCL5"/>
<organism evidence="1 2">
    <name type="scientific">Candidatus Doudnabacteria bacterium Gr01-1014_77</name>
    <dbReference type="NCBI Taxonomy" id="2017133"/>
    <lineage>
        <taxon>Bacteria</taxon>
        <taxon>Candidatus Doudnaibacteriota</taxon>
    </lineage>
</organism>
<dbReference type="Proteomes" id="UP000319613">
    <property type="component" value="Unassembled WGS sequence"/>
</dbReference>
<evidence type="ECO:0000313" key="2">
    <source>
        <dbReference type="Proteomes" id="UP000319613"/>
    </source>
</evidence>
<name>A0A554JCL5_9BACT</name>
<gene>
    <name evidence="1" type="ORF">G01um101477_247</name>
</gene>
<evidence type="ECO:0000313" key="1">
    <source>
        <dbReference type="EMBL" id="TSC66041.1"/>
    </source>
</evidence>
<reference evidence="1 2" key="1">
    <citation type="submission" date="2017-07" db="EMBL/GenBank/DDBJ databases">
        <title>Mechanisms for carbon and nitrogen cycling indicate functional differentiation within the Candidate Phyla Radiation.</title>
        <authorList>
            <person name="Danczak R.E."/>
            <person name="Johnston M.D."/>
            <person name="Kenah C."/>
            <person name="Slattery M."/>
            <person name="Wrighton K.C."/>
            <person name="Wilkins M.J."/>
        </authorList>
    </citation>
    <scope>NUCLEOTIDE SEQUENCE [LARGE SCALE GENOMIC DNA]</scope>
    <source>
        <strain evidence="1">Gr01-1014_77</strain>
    </source>
</reference>
<sequence>MPKPRLHREAFDAYFSRLPSEIEVDWFRDGQFIIGEVEAGELKFRTQGKNVDDFIEMVNDAIIRLNNIPEEYINTVRSFQAYTPSVEERAKLADAAVESAKIFAKKDKRALQLA</sequence>
<protein>
    <submittedName>
        <fullName evidence="1">Uncharacterized protein</fullName>
    </submittedName>
</protein>
<proteinExistence type="predicted"/>
<accession>A0A554JCL5</accession>
<comment type="caution">
    <text evidence="1">The sequence shown here is derived from an EMBL/GenBank/DDBJ whole genome shotgun (WGS) entry which is preliminary data.</text>
</comment>
<dbReference type="EMBL" id="VMFF01000017">
    <property type="protein sequence ID" value="TSC66041.1"/>
    <property type="molecule type" value="Genomic_DNA"/>
</dbReference>